<dbReference type="EMBL" id="FPBK01000003">
    <property type="protein sequence ID" value="SFU41843.1"/>
    <property type="molecule type" value="Genomic_DNA"/>
</dbReference>
<dbReference type="Proteomes" id="UP000199138">
    <property type="component" value="Unassembled WGS sequence"/>
</dbReference>
<dbReference type="SUPFAM" id="SSF54427">
    <property type="entry name" value="NTF2-like"/>
    <property type="match status" value="1"/>
</dbReference>
<evidence type="ECO:0008006" key="3">
    <source>
        <dbReference type="Google" id="ProtNLM"/>
    </source>
</evidence>
<dbReference type="AlphaFoldDB" id="A0A1I7G085"/>
<reference evidence="2" key="1">
    <citation type="submission" date="2016-10" db="EMBL/GenBank/DDBJ databases">
        <authorList>
            <person name="Varghese N."/>
            <person name="Submissions S."/>
        </authorList>
    </citation>
    <scope>NUCLEOTIDE SEQUENCE [LARGE SCALE GENOMIC DNA]</scope>
    <source>
        <strain evidence="2">CGMCC 1.12333</strain>
    </source>
</reference>
<protein>
    <recommendedName>
        <fullName evidence="3">SnoaL-like domain-containing protein</fullName>
    </recommendedName>
</protein>
<accession>A0A1I7G085</accession>
<gene>
    <name evidence="1" type="ORF">SAMN05216480_10317</name>
</gene>
<name>A0A1I7G085_9FLAO</name>
<sequence>MPIIKTQTDCSLSPKALFIKDFNIAIATDNIDFLTNHVTDSLEWHIIGDKVIRGKKAFQKELQHMISHEIDELIIQQIIINEKEAAANGTMTMNSGTTYAFSDFYTFHSTSEKAISGITSYIIKLD</sequence>
<organism evidence="1 2">
    <name type="scientific">Pustulibacterium marinum</name>
    <dbReference type="NCBI Taxonomy" id="1224947"/>
    <lineage>
        <taxon>Bacteria</taxon>
        <taxon>Pseudomonadati</taxon>
        <taxon>Bacteroidota</taxon>
        <taxon>Flavobacteriia</taxon>
        <taxon>Flavobacteriales</taxon>
        <taxon>Flavobacteriaceae</taxon>
        <taxon>Pustulibacterium</taxon>
    </lineage>
</organism>
<dbReference type="OrthoDB" id="6692273at2"/>
<evidence type="ECO:0000313" key="1">
    <source>
        <dbReference type="EMBL" id="SFU41843.1"/>
    </source>
</evidence>
<dbReference type="RefSeq" id="WP_093024105.1">
    <property type="nucleotide sequence ID" value="NZ_FPBK01000003.1"/>
</dbReference>
<keyword evidence="2" id="KW-1185">Reference proteome</keyword>
<proteinExistence type="predicted"/>
<dbReference type="Gene3D" id="3.10.450.50">
    <property type="match status" value="1"/>
</dbReference>
<dbReference type="InterPro" id="IPR032710">
    <property type="entry name" value="NTF2-like_dom_sf"/>
</dbReference>
<dbReference type="STRING" id="1224947.SAMN05216480_10317"/>
<evidence type="ECO:0000313" key="2">
    <source>
        <dbReference type="Proteomes" id="UP000199138"/>
    </source>
</evidence>